<feature type="domain" description="LysM" evidence="1">
    <location>
        <begin position="29"/>
        <end position="78"/>
    </location>
</feature>
<accession>A0A1T4LYJ8</accession>
<dbReference type="Pfam" id="PF01476">
    <property type="entry name" value="LysM"/>
    <property type="match status" value="1"/>
</dbReference>
<dbReference type="InterPro" id="IPR018392">
    <property type="entry name" value="LysM"/>
</dbReference>
<evidence type="ECO:0000313" key="3">
    <source>
        <dbReference type="Proteomes" id="UP000190625"/>
    </source>
</evidence>
<dbReference type="CDD" id="cd00118">
    <property type="entry name" value="LysM"/>
    <property type="match status" value="1"/>
</dbReference>
<gene>
    <name evidence="2" type="ORF">SAMN02745118_01298</name>
</gene>
<organism evidence="2 3">
    <name type="scientific">Selenihalanaerobacter shriftii</name>
    <dbReference type="NCBI Taxonomy" id="142842"/>
    <lineage>
        <taxon>Bacteria</taxon>
        <taxon>Bacillati</taxon>
        <taxon>Bacillota</taxon>
        <taxon>Clostridia</taxon>
        <taxon>Halanaerobiales</taxon>
        <taxon>Halobacteroidaceae</taxon>
        <taxon>Selenihalanaerobacter</taxon>
    </lineage>
</organism>
<protein>
    <submittedName>
        <fullName evidence="2">LysM domain-containing protein</fullName>
    </submittedName>
</protein>
<reference evidence="3" key="1">
    <citation type="submission" date="2017-02" db="EMBL/GenBank/DDBJ databases">
        <authorList>
            <person name="Varghese N."/>
            <person name="Submissions S."/>
        </authorList>
    </citation>
    <scope>NUCLEOTIDE SEQUENCE [LARGE SCALE GENOMIC DNA]</scope>
    <source>
        <strain evidence="3">ATCC BAA-73</strain>
    </source>
</reference>
<dbReference type="InterPro" id="IPR036779">
    <property type="entry name" value="LysM_dom_sf"/>
</dbReference>
<keyword evidence="3" id="KW-1185">Reference proteome</keyword>
<name>A0A1T4LYJ8_9FIRM</name>
<evidence type="ECO:0000313" key="2">
    <source>
        <dbReference type="EMBL" id="SJZ59721.1"/>
    </source>
</evidence>
<proteinExistence type="predicted"/>
<dbReference type="RefSeq" id="WP_078809782.1">
    <property type="nucleotide sequence ID" value="NZ_FUWM01000009.1"/>
</dbReference>
<dbReference type="SUPFAM" id="SSF54106">
    <property type="entry name" value="LysM domain"/>
    <property type="match status" value="1"/>
</dbReference>
<dbReference type="AlphaFoldDB" id="A0A1T4LYJ8"/>
<dbReference type="OrthoDB" id="1716479at2"/>
<dbReference type="Proteomes" id="UP000190625">
    <property type="component" value="Unassembled WGS sequence"/>
</dbReference>
<dbReference type="PROSITE" id="PS51782">
    <property type="entry name" value="LYSM"/>
    <property type="match status" value="1"/>
</dbReference>
<evidence type="ECO:0000259" key="1">
    <source>
        <dbReference type="PROSITE" id="PS51782"/>
    </source>
</evidence>
<dbReference type="STRING" id="142842.SAMN02745118_01298"/>
<dbReference type="Gene3D" id="3.10.350.10">
    <property type="entry name" value="LysM domain"/>
    <property type="match status" value="1"/>
</dbReference>
<sequence>MSLIIILVIMFIHTSNNEYGWESYNYEIIKYQVKAGDTLWAIAKKHKPKQIKIREYIYYLRKLNEDKVKLIIGDEIKVYKIKS</sequence>
<dbReference type="EMBL" id="FUWM01000009">
    <property type="protein sequence ID" value="SJZ59721.1"/>
    <property type="molecule type" value="Genomic_DNA"/>
</dbReference>